<accession>A0AAE3KTT1</accession>
<dbReference type="EMBL" id="RJUF01000176">
    <property type="protein sequence ID" value="MCP9764812.1"/>
    <property type="molecule type" value="Genomic_DNA"/>
</dbReference>
<dbReference type="Proteomes" id="UP001204144">
    <property type="component" value="Unassembled WGS sequence"/>
</dbReference>
<evidence type="ECO:0000256" key="4">
    <source>
        <dbReference type="ARBA" id="ARBA00022989"/>
    </source>
</evidence>
<dbReference type="InterPro" id="IPR023353">
    <property type="entry name" value="LemA-like_dom_sf"/>
</dbReference>
<dbReference type="PANTHER" id="PTHR34478:SF2">
    <property type="entry name" value="MEMBRANE PROTEIN"/>
    <property type="match status" value="1"/>
</dbReference>
<dbReference type="GO" id="GO:0016020">
    <property type="term" value="C:membrane"/>
    <property type="evidence" value="ECO:0007669"/>
    <property type="project" value="UniProtKB-SubCell"/>
</dbReference>
<evidence type="ECO:0000256" key="3">
    <source>
        <dbReference type="ARBA" id="ARBA00022692"/>
    </source>
</evidence>
<comment type="subcellular location">
    <subcellularLocation>
        <location evidence="1">Membrane</location>
        <topology evidence="1">Single-pass membrane protein</topology>
    </subcellularLocation>
</comment>
<name>A0AAE3KTT1_9BACT</name>
<dbReference type="RefSeq" id="WP_255038499.1">
    <property type="nucleotide sequence ID" value="NZ_RJUF01000176.1"/>
</dbReference>
<evidence type="ECO:0000313" key="7">
    <source>
        <dbReference type="Proteomes" id="UP001204144"/>
    </source>
</evidence>
<sequence>MKKGTLAIVAILLLFGMYGCSSYNGLVGKDNNVQKLWADVQTQYQRRADLISTLVKTVQGAADFEKSTLTEVIQARASATQVKFEAKDLTPENMAKFQAAQDQLSGSLSRLMVSVEQYPNLKANQNFLDLQAELAGTENRIAVARRDFNGGVGEYNLSVRSFPMNILAGMFGFAPKGFFEASAKAQDAPDVNFDFKK</sequence>
<keyword evidence="7" id="KW-1185">Reference proteome</keyword>
<reference evidence="6 7" key="1">
    <citation type="submission" date="2018-11" db="EMBL/GenBank/DDBJ databases">
        <title>Novel bacteria species description.</title>
        <authorList>
            <person name="Han J.-H."/>
        </authorList>
    </citation>
    <scope>NUCLEOTIDE SEQUENCE [LARGE SCALE GENOMIC DNA]</scope>
    <source>
        <strain evidence="6 7">KCTC23259</strain>
    </source>
</reference>
<dbReference type="Pfam" id="PF04011">
    <property type="entry name" value="LemA"/>
    <property type="match status" value="1"/>
</dbReference>
<dbReference type="AlphaFoldDB" id="A0AAE3KTT1"/>
<comment type="similarity">
    <text evidence="2">Belongs to the LemA family.</text>
</comment>
<keyword evidence="5" id="KW-0472">Membrane</keyword>
<comment type="caution">
    <text evidence="6">The sequence shown here is derived from an EMBL/GenBank/DDBJ whole genome shotgun (WGS) entry which is preliminary data.</text>
</comment>
<evidence type="ECO:0000313" key="6">
    <source>
        <dbReference type="EMBL" id="MCP9764812.1"/>
    </source>
</evidence>
<dbReference type="Gene3D" id="1.20.1440.20">
    <property type="entry name" value="LemA-like domain"/>
    <property type="match status" value="1"/>
</dbReference>
<dbReference type="SUPFAM" id="SSF140478">
    <property type="entry name" value="LemA-like"/>
    <property type="match status" value="1"/>
</dbReference>
<evidence type="ECO:0000256" key="2">
    <source>
        <dbReference type="ARBA" id="ARBA00008854"/>
    </source>
</evidence>
<dbReference type="InterPro" id="IPR007156">
    <property type="entry name" value="MamQ_LemA"/>
</dbReference>
<keyword evidence="4" id="KW-1133">Transmembrane helix</keyword>
<evidence type="ECO:0000256" key="5">
    <source>
        <dbReference type="ARBA" id="ARBA00023136"/>
    </source>
</evidence>
<proteinExistence type="inferred from homology"/>
<organism evidence="6 7">
    <name type="scientific">Lacihabitans soyangensis</name>
    <dbReference type="NCBI Taxonomy" id="869394"/>
    <lineage>
        <taxon>Bacteria</taxon>
        <taxon>Pseudomonadati</taxon>
        <taxon>Bacteroidota</taxon>
        <taxon>Cytophagia</taxon>
        <taxon>Cytophagales</taxon>
        <taxon>Leadbetterellaceae</taxon>
        <taxon>Lacihabitans</taxon>
    </lineage>
</organism>
<keyword evidence="3" id="KW-0812">Transmembrane</keyword>
<dbReference type="PANTHER" id="PTHR34478">
    <property type="entry name" value="PROTEIN LEMA"/>
    <property type="match status" value="1"/>
</dbReference>
<dbReference type="PROSITE" id="PS51257">
    <property type="entry name" value="PROKAR_LIPOPROTEIN"/>
    <property type="match status" value="1"/>
</dbReference>
<gene>
    <name evidence="6" type="ORF">EGI31_17875</name>
</gene>
<protein>
    <submittedName>
        <fullName evidence="6">LemA family protein</fullName>
    </submittedName>
</protein>
<evidence type="ECO:0000256" key="1">
    <source>
        <dbReference type="ARBA" id="ARBA00004167"/>
    </source>
</evidence>